<comment type="caution">
    <text evidence="2">The sequence shown here is derived from an EMBL/GenBank/DDBJ whole genome shotgun (WGS) entry which is preliminary data.</text>
</comment>
<organism evidence="2 3">
    <name type="scientific">Schizothecium vesticola</name>
    <dbReference type="NCBI Taxonomy" id="314040"/>
    <lineage>
        <taxon>Eukaryota</taxon>
        <taxon>Fungi</taxon>
        <taxon>Dikarya</taxon>
        <taxon>Ascomycota</taxon>
        <taxon>Pezizomycotina</taxon>
        <taxon>Sordariomycetes</taxon>
        <taxon>Sordariomycetidae</taxon>
        <taxon>Sordariales</taxon>
        <taxon>Schizotheciaceae</taxon>
        <taxon>Schizothecium</taxon>
    </lineage>
</organism>
<dbReference type="Proteomes" id="UP001172155">
    <property type="component" value="Unassembled WGS sequence"/>
</dbReference>
<evidence type="ECO:0000256" key="1">
    <source>
        <dbReference type="SAM" id="SignalP"/>
    </source>
</evidence>
<dbReference type="AlphaFoldDB" id="A0AA40K1S3"/>
<evidence type="ECO:0000313" key="2">
    <source>
        <dbReference type="EMBL" id="KAK0742666.1"/>
    </source>
</evidence>
<name>A0AA40K1S3_9PEZI</name>
<keyword evidence="3" id="KW-1185">Reference proteome</keyword>
<protein>
    <submittedName>
        <fullName evidence="2">Uncharacterized protein</fullName>
    </submittedName>
</protein>
<keyword evidence="1" id="KW-0732">Signal</keyword>
<evidence type="ECO:0000313" key="3">
    <source>
        <dbReference type="Proteomes" id="UP001172155"/>
    </source>
</evidence>
<reference evidence="2" key="1">
    <citation type="submission" date="2023-06" db="EMBL/GenBank/DDBJ databases">
        <title>Genome-scale phylogeny and comparative genomics of the fungal order Sordariales.</title>
        <authorList>
            <consortium name="Lawrence Berkeley National Laboratory"/>
            <person name="Hensen N."/>
            <person name="Bonometti L."/>
            <person name="Westerberg I."/>
            <person name="Brannstrom I.O."/>
            <person name="Guillou S."/>
            <person name="Cros-Aarteil S."/>
            <person name="Calhoun S."/>
            <person name="Haridas S."/>
            <person name="Kuo A."/>
            <person name="Mondo S."/>
            <person name="Pangilinan J."/>
            <person name="Riley R."/>
            <person name="LaButti K."/>
            <person name="Andreopoulos B."/>
            <person name="Lipzen A."/>
            <person name="Chen C."/>
            <person name="Yanf M."/>
            <person name="Daum C."/>
            <person name="Ng V."/>
            <person name="Clum A."/>
            <person name="Steindorff A."/>
            <person name="Ohm R."/>
            <person name="Martin F."/>
            <person name="Silar P."/>
            <person name="Natvig D."/>
            <person name="Lalanne C."/>
            <person name="Gautier V."/>
            <person name="Ament-velasquez S.L."/>
            <person name="Kruys A."/>
            <person name="Hutchinson M.I."/>
            <person name="Powell A.J."/>
            <person name="Barry K."/>
            <person name="Miller A.N."/>
            <person name="Grigoriev I.V."/>
            <person name="Debuchy R."/>
            <person name="Gladieux P."/>
            <person name="Thoren M.H."/>
            <person name="Johannesson H."/>
        </authorList>
    </citation>
    <scope>NUCLEOTIDE SEQUENCE</scope>
    <source>
        <strain evidence="2">SMH3187-1</strain>
    </source>
</reference>
<sequence>MKLLTIALTPHPVLAAPTPAVGSSENPAHALQKRIYNLTCNGGQLHVCRDTYGTVCINETTPRSRNALCKQICWCDWFYECGGFGGCYTVPVEDDPEPLAVKGGDDKTATDTVEIV</sequence>
<feature type="chain" id="PRO_5041364010" evidence="1">
    <location>
        <begin position="16"/>
        <end position="116"/>
    </location>
</feature>
<dbReference type="EMBL" id="JAUKUD010000005">
    <property type="protein sequence ID" value="KAK0742666.1"/>
    <property type="molecule type" value="Genomic_DNA"/>
</dbReference>
<feature type="signal peptide" evidence="1">
    <location>
        <begin position="1"/>
        <end position="15"/>
    </location>
</feature>
<accession>A0AA40K1S3</accession>
<gene>
    <name evidence="2" type="ORF">B0T18DRAFT_430099</name>
</gene>
<proteinExistence type="predicted"/>